<feature type="region of interest" description="Disordered" evidence="1">
    <location>
        <begin position="62"/>
        <end position="110"/>
    </location>
</feature>
<evidence type="ECO:0000256" key="1">
    <source>
        <dbReference type="SAM" id="MobiDB-lite"/>
    </source>
</evidence>
<name>A0A1L9NB98_ASPTC</name>
<accession>A0A1L9NB98</accession>
<proteinExistence type="predicted"/>
<reference evidence="3" key="1">
    <citation type="journal article" date="2017" name="Genome Biol.">
        <title>Comparative genomics reveals high biological diversity and specific adaptations in the industrially and medically important fungal genus Aspergillus.</title>
        <authorList>
            <person name="de Vries R.P."/>
            <person name="Riley R."/>
            <person name="Wiebenga A."/>
            <person name="Aguilar-Osorio G."/>
            <person name="Amillis S."/>
            <person name="Uchima C.A."/>
            <person name="Anderluh G."/>
            <person name="Asadollahi M."/>
            <person name="Askin M."/>
            <person name="Barry K."/>
            <person name="Battaglia E."/>
            <person name="Bayram O."/>
            <person name="Benocci T."/>
            <person name="Braus-Stromeyer S.A."/>
            <person name="Caldana C."/>
            <person name="Canovas D."/>
            <person name="Cerqueira G.C."/>
            <person name="Chen F."/>
            <person name="Chen W."/>
            <person name="Choi C."/>
            <person name="Clum A."/>
            <person name="Dos Santos R.A."/>
            <person name="Damasio A.R."/>
            <person name="Diallinas G."/>
            <person name="Emri T."/>
            <person name="Fekete E."/>
            <person name="Flipphi M."/>
            <person name="Freyberg S."/>
            <person name="Gallo A."/>
            <person name="Gournas C."/>
            <person name="Habgood R."/>
            <person name="Hainaut M."/>
            <person name="Harispe M.L."/>
            <person name="Henrissat B."/>
            <person name="Hilden K.S."/>
            <person name="Hope R."/>
            <person name="Hossain A."/>
            <person name="Karabika E."/>
            <person name="Karaffa L."/>
            <person name="Karanyi Z."/>
            <person name="Krasevec N."/>
            <person name="Kuo A."/>
            <person name="Kusch H."/>
            <person name="LaButti K."/>
            <person name="Lagendijk E.L."/>
            <person name="Lapidus A."/>
            <person name="Levasseur A."/>
            <person name="Lindquist E."/>
            <person name="Lipzen A."/>
            <person name="Logrieco A.F."/>
            <person name="MacCabe A."/>
            <person name="Maekelae M.R."/>
            <person name="Malavazi I."/>
            <person name="Melin P."/>
            <person name="Meyer V."/>
            <person name="Mielnichuk N."/>
            <person name="Miskei M."/>
            <person name="Molnar A.P."/>
            <person name="Mule G."/>
            <person name="Ngan C.Y."/>
            <person name="Orejas M."/>
            <person name="Orosz E."/>
            <person name="Ouedraogo J.P."/>
            <person name="Overkamp K.M."/>
            <person name="Park H.-S."/>
            <person name="Perrone G."/>
            <person name="Piumi F."/>
            <person name="Punt P.J."/>
            <person name="Ram A.F."/>
            <person name="Ramon A."/>
            <person name="Rauscher S."/>
            <person name="Record E."/>
            <person name="Riano-Pachon D.M."/>
            <person name="Robert V."/>
            <person name="Roehrig J."/>
            <person name="Ruller R."/>
            <person name="Salamov A."/>
            <person name="Salih N.S."/>
            <person name="Samson R.A."/>
            <person name="Sandor E."/>
            <person name="Sanguinetti M."/>
            <person name="Schuetze T."/>
            <person name="Sepcic K."/>
            <person name="Shelest E."/>
            <person name="Sherlock G."/>
            <person name="Sophianopoulou V."/>
            <person name="Squina F.M."/>
            <person name="Sun H."/>
            <person name="Susca A."/>
            <person name="Todd R.B."/>
            <person name="Tsang A."/>
            <person name="Unkles S.E."/>
            <person name="van de Wiele N."/>
            <person name="van Rossen-Uffink D."/>
            <person name="Oliveira J.V."/>
            <person name="Vesth T.C."/>
            <person name="Visser J."/>
            <person name="Yu J.-H."/>
            <person name="Zhou M."/>
            <person name="Andersen M.R."/>
            <person name="Archer D.B."/>
            <person name="Baker S.E."/>
            <person name="Benoit I."/>
            <person name="Brakhage A.A."/>
            <person name="Braus G.H."/>
            <person name="Fischer R."/>
            <person name="Frisvad J.C."/>
            <person name="Goldman G.H."/>
            <person name="Houbraken J."/>
            <person name="Oakley B."/>
            <person name="Pocsi I."/>
            <person name="Scazzocchio C."/>
            <person name="Seiboth B."/>
            <person name="vanKuyk P.A."/>
            <person name="Wortman J."/>
            <person name="Dyer P.S."/>
            <person name="Grigoriev I.V."/>
        </authorList>
    </citation>
    <scope>NUCLEOTIDE SEQUENCE [LARGE SCALE GENOMIC DNA]</scope>
    <source>
        <strain evidence="3">CBS 134.48</strain>
    </source>
</reference>
<evidence type="ECO:0000313" key="3">
    <source>
        <dbReference type="Proteomes" id="UP000184304"/>
    </source>
</evidence>
<dbReference type="AlphaFoldDB" id="A0A1L9NB98"/>
<gene>
    <name evidence="2" type="ORF">ASPTUDRAFT_476892</name>
</gene>
<protein>
    <submittedName>
        <fullName evidence="2">Uncharacterized protein</fullName>
    </submittedName>
</protein>
<dbReference type="VEuPathDB" id="FungiDB:ASPTUDRAFT_476892"/>
<dbReference type="Proteomes" id="UP000184304">
    <property type="component" value="Unassembled WGS sequence"/>
</dbReference>
<feature type="compositionally biased region" description="Gly residues" evidence="1">
    <location>
        <begin position="91"/>
        <end position="103"/>
    </location>
</feature>
<evidence type="ECO:0000313" key="2">
    <source>
        <dbReference type="EMBL" id="OJI86540.1"/>
    </source>
</evidence>
<sequence length="129" mass="14139">MVVGRPNCRSNKRQSFLVVILISAKLPGSRVRTPGDSRVGIPAKSGMKVDGGIEKNQKMKRIAREKNKKKSQGDIIGQRKGRASREAWGSLAGGMDGWRGGRSGEPAGVRETLRTVRMSSRRKTHWVTG</sequence>
<feature type="region of interest" description="Disordered" evidence="1">
    <location>
        <begin position="29"/>
        <end position="50"/>
    </location>
</feature>
<dbReference type="EMBL" id="KV878187">
    <property type="protein sequence ID" value="OJI86540.1"/>
    <property type="molecule type" value="Genomic_DNA"/>
</dbReference>
<keyword evidence="3" id="KW-1185">Reference proteome</keyword>
<organism evidence="2 3">
    <name type="scientific">Aspergillus tubingensis (strain CBS 134.48)</name>
    <dbReference type="NCBI Taxonomy" id="767770"/>
    <lineage>
        <taxon>Eukaryota</taxon>
        <taxon>Fungi</taxon>
        <taxon>Dikarya</taxon>
        <taxon>Ascomycota</taxon>
        <taxon>Pezizomycotina</taxon>
        <taxon>Eurotiomycetes</taxon>
        <taxon>Eurotiomycetidae</taxon>
        <taxon>Eurotiales</taxon>
        <taxon>Aspergillaceae</taxon>
        <taxon>Aspergillus</taxon>
        <taxon>Aspergillus subgen. Circumdati</taxon>
    </lineage>
</organism>